<proteinExistence type="predicted"/>
<dbReference type="RefSeq" id="WP_241794099.1">
    <property type="nucleotide sequence ID" value="NZ_JALBUU010000125.1"/>
</dbReference>
<evidence type="ECO:0000256" key="2">
    <source>
        <dbReference type="SAM" id="MobiDB-lite"/>
    </source>
</evidence>
<name>A0ABS9WE47_9PROT</name>
<dbReference type="Proteomes" id="UP001201985">
    <property type="component" value="Unassembled WGS sequence"/>
</dbReference>
<dbReference type="EMBL" id="JALBUU010000125">
    <property type="protein sequence ID" value="MCI0757150.1"/>
    <property type="molecule type" value="Genomic_DNA"/>
</dbReference>
<keyword evidence="3" id="KW-1133">Transmembrane helix</keyword>
<dbReference type="InterPro" id="IPR011990">
    <property type="entry name" value="TPR-like_helical_dom_sf"/>
</dbReference>
<organism evidence="4 5">
    <name type="scientific">Teichococcus vastitatis</name>
    <dbReference type="NCBI Taxonomy" id="2307076"/>
    <lineage>
        <taxon>Bacteria</taxon>
        <taxon>Pseudomonadati</taxon>
        <taxon>Pseudomonadota</taxon>
        <taxon>Alphaproteobacteria</taxon>
        <taxon>Acetobacterales</taxon>
        <taxon>Roseomonadaceae</taxon>
        <taxon>Roseomonas</taxon>
    </lineage>
</organism>
<evidence type="ECO:0000313" key="4">
    <source>
        <dbReference type="EMBL" id="MCI0757150.1"/>
    </source>
</evidence>
<accession>A0ABS9WE47</accession>
<gene>
    <name evidence="4" type="ORF">MON41_26330</name>
</gene>
<keyword evidence="5" id="KW-1185">Reference proteome</keyword>
<feature type="region of interest" description="Disordered" evidence="2">
    <location>
        <begin position="1"/>
        <end position="28"/>
    </location>
</feature>
<dbReference type="Gene3D" id="1.25.40.10">
    <property type="entry name" value="Tetratricopeptide repeat domain"/>
    <property type="match status" value="1"/>
</dbReference>
<keyword evidence="3" id="KW-0812">Transmembrane</keyword>
<feature type="compositionally biased region" description="Low complexity" evidence="2">
    <location>
        <begin position="1"/>
        <end position="19"/>
    </location>
</feature>
<feature type="region of interest" description="Disordered" evidence="2">
    <location>
        <begin position="504"/>
        <end position="579"/>
    </location>
</feature>
<feature type="compositionally biased region" description="Low complexity" evidence="2">
    <location>
        <begin position="535"/>
        <end position="571"/>
    </location>
</feature>
<sequence>MAIPHHTPLPSSHSGPSGSVDAGSGSPSQAGGRLARMLYVLGSGSLLGVGGLGFLFLPHWLSQTIELRDLPSPTPAAAASAAQSPAARAAVLVSEAPAQPSETSSAAGQEITDLQTEIVQLLATADQLDLELARLESNFATQDRAADQPTEAAPSIAMPELLPPRTPGYLDDPVMAGRDLVLPSARTNTDGGTALPLADASAASVSDLAPLPAPLDDVHETELASVTNDVVLSGEAGFAAGQSIQIVSRPSLDASDAAGDAQSSASSNKLDIVAASKVDSVLPDDRRQDDPAPIGDRLLAPATLVALSDSETLSDVLSEAFPVQEHPESSDPPAPAASYPVEAPPPVMTEPEEQAPVRSDIIDDTAAAREPSERSAADAAADGYVDATAPERTGGTSATAPASTPPAPASDTVTPAASVVSHPTLSREEQLSLIGRAEEQLASGNVAAARLLYQQAALGGSGRAAAALSRTYAPDFLRGLGASEVPSDPLLALVWARRAETLGAAEPSPPATVPRPNAAPSAQAADPSSPPSAQPPVASLPQPQPQPQVQTPAVEQPASAENVAAASGRAAPPRPVPPPAGLERILARADEMMALRDVSAARRLYAYAAEAGNGQAAAALGRSYDPAYLQDIGAQGIRPDPVLAVRWYRQAIALGETQVAPLLARLQPR</sequence>
<protein>
    <recommendedName>
        <fullName evidence="6">Sel1 repeat-containing protein</fullName>
    </recommendedName>
</protein>
<feature type="transmembrane region" description="Helical" evidence="3">
    <location>
        <begin position="38"/>
        <end position="61"/>
    </location>
</feature>
<feature type="compositionally biased region" description="Basic and acidic residues" evidence="2">
    <location>
        <begin position="366"/>
        <end position="376"/>
    </location>
</feature>
<evidence type="ECO:0000313" key="5">
    <source>
        <dbReference type="Proteomes" id="UP001201985"/>
    </source>
</evidence>
<keyword evidence="1" id="KW-0175">Coiled coil</keyword>
<feature type="region of interest" description="Disordered" evidence="2">
    <location>
        <begin position="322"/>
        <end position="414"/>
    </location>
</feature>
<feature type="coiled-coil region" evidence="1">
    <location>
        <begin position="111"/>
        <end position="145"/>
    </location>
</feature>
<comment type="caution">
    <text evidence="4">The sequence shown here is derived from an EMBL/GenBank/DDBJ whole genome shotgun (WGS) entry which is preliminary data.</text>
</comment>
<evidence type="ECO:0008006" key="6">
    <source>
        <dbReference type="Google" id="ProtNLM"/>
    </source>
</evidence>
<evidence type="ECO:0000256" key="3">
    <source>
        <dbReference type="SAM" id="Phobius"/>
    </source>
</evidence>
<keyword evidence="3" id="KW-0472">Membrane</keyword>
<feature type="compositionally biased region" description="Low complexity" evidence="2">
    <location>
        <begin position="514"/>
        <end position="527"/>
    </location>
</feature>
<evidence type="ECO:0000256" key="1">
    <source>
        <dbReference type="SAM" id="Coils"/>
    </source>
</evidence>
<dbReference type="SUPFAM" id="SSF81901">
    <property type="entry name" value="HCP-like"/>
    <property type="match status" value="1"/>
</dbReference>
<reference evidence="4 5" key="1">
    <citation type="submission" date="2022-03" db="EMBL/GenBank/DDBJ databases">
        <title>Complete genome analysis of Roseomonas KG 17.1 : a prolific producer of plant growth promoters.</title>
        <authorList>
            <person name="Saadouli I."/>
            <person name="Najjari A."/>
            <person name="Mosbah A."/>
            <person name="Ouzari H.I."/>
        </authorList>
    </citation>
    <scope>NUCLEOTIDE SEQUENCE [LARGE SCALE GENOMIC DNA]</scope>
    <source>
        <strain evidence="4 5">KG17-1</strain>
    </source>
</reference>